<keyword evidence="1" id="KW-0694">RNA-binding</keyword>
<dbReference type="PANTHER" id="PTHR48029:SF1">
    <property type="entry name" value="NUCLEOLAR PROTEIN 8"/>
    <property type="match status" value="1"/>
</dbReference>
<evidence type="ECO:0000313" key="3">
    <source>
        <dbReference type="EMBL" id="TEB22073.1"/>
    </source>
</evidence>
<reference evidence="3 4" key="1">
    <citation type="journal article" date="2019" name="Nat. Ecol. Evol.">
        <title>Megaphylogeny resolves global patterns of mushroom evolution.</title>
        <authorList>
            <person name="Varga T."/>
            <person name="Krizsan K."/>
            <person name="Foldi C."/>
            <person name="Dima B."/>
            <person name="Sanchez-Garcia M."/>
            <person name="Sanchez-Ramirez S."/>
            <person name="Szollosi G.J."/>
            <person name="Szarkandi J.G."/>
            <person name="Papp V."/>
            <person name="Albert L."/>
            <person name="Andreopoulos W."/>
            <person name="Angelini C."/>
            <person name="Antonin V."/>
            <person name="Barry K.W."/>
            <person name="Bougher N.L."/>
            <person name="Buchanan P."/>
            <person name="Buyck B."/>
            <person name="Bense V."/>
            <person name="Catcheside P."/>
            <person name="Chovatia M."/>
            <person name="Cooper J."/>
            <person name="Damon W."/>
            <person name="Desjardin D."/>
            <person name="Finy P."/>
            <person name="Geml J."/>
            <person name="Haridas S."/>
            <person name="Hughes K."/>
            <person name="Justo A."/>
            <person name="Karasinski D."/>
            <person name="Kautmanova I."/>
            <person name="Kiss B."/>
            <person name="Kocsube S."/>
            <person name="Kotiranta H."/>
            <person name="LaButti K.M."/>
            <person name="Lechner B.E."/>
            <person name="Liimatainen K."/>
            <person name="Lipzen A."/>
            <person name="Lukacs Z."/>
            <person name="Mihaltcheva S."/>
            <person name="Morgado L.N."/>
            <person name="Niskanen T."/>
            <person name="Noordeloos M.E."/>
            <person name="Ohm R.A."/>
            <person name="Ortiz-Santana B."/>
            <person name="Ovrebo C."/>
            <person name="Racz N."/>
            <person name="Riley R."/>
            <person name="Savchenko A."/>
            <person name="Shiryaev A."/>
            <person name="Soop K."/>
            <person name="Spirin V."/>
            <person name="Szebenyi C."/>
            <person name="Tomsovsky M."/>
            <person name="Tulloss R.E."/>
            <person name="Uehling J."/>
            <person name="Grigoriev I.V."/>
            <person name="Vagvolgyi C."/>
            <person name="Papp T."/>
            <person name="Martin F.M."/>
            <person name="Miettinen O."/>
            <person name="Hibbett D.S."/>
            <person name="Nagy L.G."/>
        </authorList>
    </citation>
    <scope>NUCLEOTIDE SEQUENCE [LARGE SCALE GENOMIC DNA]</scope>
    <source>
        <strain evidence="3 4">FP101781</strain>
    </source>
</reference>
<dbReference type="PANTHER" id="PTHR48029">
    <property type="entry name" value="NUCLEOLAR PROTEIN 8"/>
    <property type="match status" value="1"/>
</dbReference>
<accession>A0A4Y7SJN6</accession>
<dbReference type="GO" id="GO:0003723">
    <property type="term" value="F:RNA binding"/>
    <property type="evidence" value="ECO:0007669"/>
    <property type="project" value="UniProtKB-KW"/>
</dbReference>
<feature type="compositionally biased region" description="Basic and acidic residues" evidence="2">
    <location>
        <begin position="201"/>
        <end position="222"/>
    </location>
</feature>
<dbReference type="AlphaFoldDB" id="A0A4Y7SJN6"/>
<dbReference type="EMBL" id="QPFP01000097">
    <property type="protein sequence ID" value="TEB22073.1"/>
    <property type="molecule type" value="Genomic_DNA"/>
</dbReference>
<keyword evidence="4" id="KW-1185">Reference proteome</keyword>
<feature type="compositionally biased region" description="Basic residues" evidence="2">
    <location>
        <begin position="162"/>
        <end position="172"/>
    </location>
</feature>
<protein>
    <submittedName>
        <fullName evidence="3">Uncharacterized protein</fullName>
    </submittedName>
</protein>
<organism evidence="3 4">
    <name type="scientific">Coprinellus micaceus</name>
    <name type="common">Glistening ink-cap mushroom</name>
    <name type="synonym">Coprinus micaceus</name>
    <dbReference type="NCBI Taxonomy" id="71717"/>
    <lineage>
        <taxon>Eukaryota</taxon>
        <taxon>Fungi</taxon>
        <taxon>Dikarya</taxon>
        <taxon>Basidiomycota</taxon>
        <taxon>Agaricomycotina</taxon>
        <taxon>Agaricomycetes</taxon>
        <taxon>Agaricomycetidae</taxon>
        <taxon>Agaricales</taxon>
        <taxon>Agaricineae</taxon>
        <taxon>Psathyrellaceae</taxon>
        <taxon>Coprinellus</taxon>
    </lineage>
</organism>
<feature type="compositionally biased region" description="Basic and acidic residues" evidence="2">
    <location>
        <begin position="145"/>
        <end position="161"/>
    </location>
</feature>
<name>A0A4Y7SJN6_COPMI</name>
<gene>
    <name evidence="3" type="ORF">FA13DRAFT_1523424</name>
</gene>
<evidence type="ECO:0000256" key="1">
    <source>
        <dbReference type="ARBA" id="ARBA00022884"/>
    </source>
</evidence>
<dbReference type="OrthoDB" id="21643at2759"/>
<dbReference type="STRING" id="71717.A0A4Y7SJN6"/>
<feature type="region of interest" description="Disordered" evidence="2">
    <location>
        <begin position="133"/>
        <end position="172"/>
    </location>
</feature>
<evidence type="ECO:0000256" key="2">
    <source>
        <dbReference type="SAM" id="MobiDB-lite"/>
    </source>
</evidence>
<sequence>MGKVDAVGRPRSFAYVTLNTNVGKLSRCMNVLSGSTWKGAKIRIAEAKPDYQERLRAERETAASTVDAKPKRKRQRLDGVHAKDMSLVTPSSAAQKSGWKVTEMGRVLRTIRVRPDHPLPLTLEEMAKAKSAVAAGAGTHYTKGKKNEKGREGKGKDGEERKKRKKDPMVRARRVTIDVTKWESTLLKGMFLESQGVGKVESGKEADIRPEGESRRERRRGE</sequence>
<proteinExistence type="predicted"/>
<evidence type="ECO:0000313" key="4">
    <source>
        <dbReference type="Proteomes" id="UP000298030"/>
    </source>
</evidence>
<dbReference type="Proteomes" id="UP000298030">
    <property type="component" value="Unassembled WGS sequence"/>
</dbReference>
<comment type="caution">
    <text evidence="3">The sequence shown here is derived from an EMBL/GenBank/DDBJ whole genome shotgun (WGS) entry which is preliminary data.</text>
</comment>
<feature type="region of interest" description="Disordered" evidence="2">
    <location>
        <begin position="193"/>
        <end position="222"/>
    </location>
</feature>